<dbReference type="CDD" id="cd05214">
    <property type="entry name" value="GAPDH_I_N"/>
    <property type="match status" value="1"/>
</dbReference>
<protein>
    <recommendedName>
        <fullName evidence="4">Glyceraldehyde-3-phosphate dehydrogenase</fullName>
        <ecNumber evidence="4">1.2.1.-</ecNumber>
    </recommendedName>
</protein>
<proteinExistence type="inferred from homology"/>
<dbReference type="PRINTS" id="PR00078">
    <property type="entry name" value="G3PDHDRGNASE"/>
</dbReference>
<dbReference type="Gene3D" id="3.30.360.10">
    <property type="entry name" value="Dihydrodipicolinate Reductase, domain 2"/>
    <property type="match status" value="1"/>
</dbReference>
<comment type="similarity">
    <text evidence="1 3">Belongs to the glyceraldehyde-3-phosphate dehydrogenase family.</text>
</comment>
<comment type="caution">
    <text evidence="6">The sequence shown here is derived from an EMBL/GenBank/DDBJ whole genome shotgun (WGS) entry which is preliminary data.</text>
</comment>
<dbReference type="Gene3D" id="3.40.50.720">
    <property type="entry name" value="NAD(P)-binding Rossmann-like Domain"/>
    <property type="match status" value="1"/>
</dbReference>
<evidence type="ECO:0000256" key="3">
    <source>
        <dbReference type="RuleBase" id="RU000397"/>
    </source>
</evidence>
<dbReference type="PIRSF" id="PIRSF000149">
    <property type="entry name" value="GAP_DH"/>
    <property type="match status" value="1"/>
</dbReference>
<evidence type="ECO:0000256" key="1">
    <source>
        <dbReference type="ARBA" id="ARBA00007406"/>
    </source>
</evidence>
<dbReference type="RefSeq" id="WP_354416672.1">
    <property type="nucleotide sequence ID" value="NZ_JBEPLM010000009.1"/>
</dbReference>
<name>A0ABV2HXA6_9HYPH</name>
<keyword evidence="7" id="KW-1185">Reference proteome</keyword>
<dbReference type="SMART" id="SM00846">
    <property type="entry name" value="Gp_dh_N"/>
    <property type="match status" value="1"/>
</dbReference>
<dbReference type="SUPFAM" id="SSF55347">
    <property type="entry name" value="Glyceraldehyde-3-phosphate dehydrogenase-like, C-terminal domain"/>
    <property type="match status" value="1"/>
</dbReference>
<dbReference type="InterPro" id="IPR020831">
    <property type="entry name" value="GlycerAld/Erythrose_P_DH"/>
</dbReference>
<dbReference type="SUPFAM" id="SSF51735">
    <property type="entry name" value="NAD(P)-binding Rossmann-fold domains"/>
    <property type="match status" value="1"/>
</dbReference>
<dbReference type="InterPro" id="IPR006424">
    <property type="entry name" value="Glyceraldehyde-3-P_DH_1"/>
</dbReference>
<dbReference type="GO" id="GO:0004365">
    <property type="term" value="F:glyceraldehyde-3-phosphate dehydrogenase (NAD+) (phosphorylating) activity"/>
    <property type="evidence" value="ECO:0007669"/>
    <property type="project" value="UniProtKB-EC"/>
</dbReference>
<dbReference type="NCBIfam" id="TIGR01534">
    <property type="entry name" value="GAPDH-I"/>
    <property type="match status" value="1"/>
</dbReference>
<evidence type="ECO:0000256" key="2">
    <source>
        <dbReference type="ARBA" id="ARBA00023002"/>
    </source>
</evidence>
<sequence length="336" mass="35686">MPIRVAINGFGRIGRNILRAILESGRTDVEVVAINDLGPVETNAHLLRYDSVHGRFAGRIAIDGDTIQVDGRAPMRVTALRDPAQLPHAELGVDIALECTGIFTTRDKAAAHLAAGARKVLVSAPADGADLTVVYGVNHDSITADHVVLSNASCTTNCLAPMAKVLHEAIGIERGFMTTIHSYTGDQPTLDTMHKDLYRARAAALSQIPTSTGAAKAVGLVLPELKGKLDGVAIRVPTPNVSAVDFKFVPLRPTSVEEVNAAIVAAAQGRMAGILSIVDQPLVSSDFNHDPASSSFALDQTKVIDRRLVRVMSWYDNEWGFSNRMADTAAAIGGVL</sequence>
<reference evidence="6 7" key="1">
    <citation type="submission" date="2024-06" db="EMBL/GenBank/DDBJ databases">
        <title>Genomic Encyclopedia of Type Strains, Phase IV (KMG-IV): sequencing the most valuable type-strain genomes for metagenomic binning, comparative biology and taxonomic classification.</title>
        <authorList>
            <person name="Goeker M."/>
        </authorList>
    </citation>
    <scope>NUCLEOTIDE SEQUENCE [LARGE SCALE GENOMIC DNA]</scope>
    <source>
        <strain evidence="6 7">DSM 29846</strain>
    </source>
</reference>
<organism evidence="6 7">
    <name type="scientific">Mesorhizobium shonense</name>
    <dbReference type="NCBI Taxonomy" id="1209948"/>
    <lineage>
        <taxon>Bacteria</taxon>
        <taxon>Pseudomonadati</taxon>
        <taxon>Pseudomonadota</taxon>
        <taxon>Alphaproteobacteria</taxon>
        <taxon>Hyphomicrobiales</taxon>
        <taxon>Phyllobacteriaceae</taxon>
        <taxon>Mesorhizobium</taxon>
    </lineage>
</organism>
<accession>A0ABV2HXA6</accession>
<evidence type="ECO:0000313" key="7">
    <source>
        <dbReference type="Proteomes" id="UP001549036"/>
    </source>
</evidence>
<gene>
    <name evidence="6" type="ORF">ABID26_004677</name>
</gene>
<dbReference type="InterPro" id="IPR036291">
    <property type="entry name" value="NAD(P)-bd_dom_sf"/>
</dbReference>
<dbReference type="Proteomes" id="UP001549036">
    <property type="component" value="Unassembled WGS sequence"/>
</dbReference>
<evidence type="ECO:0000259" key="5">
    <source>
        <dbReference type="SMART" id="SM00846"/>
    </source>
</evidence>
<evidence type="ECO:0000256" key="4">
    <source>
        <dbReference type="RuleBase" id="RU361160"/>
    </source>
</evidence>
<dbReference type="InterPro" id="IPR020828">
    <property type="entry name" value="GlycerAld_3-P_DH_NAD(P)-bd"/>
</dbReference>
<feature type="domain" description="Glyceraldehyde 3-phosphate dehydrogenase NAD(P) binding" evidence="5">
    <location>
        <begin position="3"/>
        <end position="154"/>
    </location>
</feature>
<dbReference type="CDD" id="cd18126">
    <property type="entry name" value="GAPDH_I_C"/>
    <property type="match status" value="1"/>
</dbReference>
<dbReference type="InterPro" id="IPR020829">
    <property type="entry name" value="GlycerAld_3-P_DH_cat"/>
</dbReference>
<dbReference type="EMBL" id="JBEPLM010000009">
    <property type="protein sequence ID" value="MET3595265.1"/>
    <property type="molecule type" value="Genomic_DNA"/>
</dbReference>
<evidence type="ECO:0000313" key="6">
    <source>
        <dbReference type="EMBL" id="MET3595265.1"/>
    </source>
</evidence>
<dbReference type="InterPro" id="IPR020830">
    <property type="entry name" value="GlycerAld_3-P_DH_AS"/>
</dbReference>
<keyword evidence="2 4" id="KW-0560">Oxidoreductase</keyword>
<dbReference type="Pfam" id="PF02800">
    <property type="entry name" value="Gp_dh_C"/>
    <property type="match status" value="1"/>
</dbReference>
<dbReference type="PANTHER" id="PTHR43148">
    <property type="entry name" value="GLYCERALDEHYDE-3-PHOSPHATE DEHYDROGENASE 2"/>
    <property type="match status" value="1"/>
</dbReference>
<dbReference type="Pfam" id="PF00044">
    <property type="entry name" value="Gp_dh_N"/>
    <property type="match status" value="1"/>
</dbReference>
<dbReference type="PROSITE" id="PS00071">
    <property type="entry name" value="GAPDH"/>
    <property type="match status" value="1"/>
</dbReference>
<dbReference type="EC" id="1.2.1.-" evidence="4"/>